<name>A0AAV8XN97_9CUCU</name>
<reference evidence="8" key="1">
    <citation type="journal article" date="2023" name="Insect Mol. Biol.">
        <title>Genome sequencing provides insights into the evolution of gene families encoding plant cell wall-degrading enzymes in longhorned beetles.</title>
        <authorList>
            <person name="Shin N.R."/>
            <person name="Okamura Y."/>
            <person name="Kirsch R."/>
            <person name="Pauchet Y."/>
        </authorList>
    </citation>
    <scope>NUCLEOTIDE SEQUENCE</scope>
    <source>
        <strain evidence="8">AMC_N1</strain>
    </source>
</reference>
<dbReference type="Proteomes" id="UP001162162">
    <property type="component" value="Unassembled WGS sequence"/>
</dbReference>
<evidence type="ECO:0000256" key="5">
    <source>
        <dbReference type="PROSITE-ProRule" id="PRU00042"/>
    </source>
</evidence>
<organism evidence="8 9">
    <name type="scientific">Aromia moschata</name>
    <dbReference type="NCBI Taxonomy" id="1265417"/>
    <lineage>
        <taxon>Eukaryota</taxon>
        <taxon>Metazoa</taxon>
        <taxon>Ecdysozoa</taxon>
        <taxon>Arthropoda</taxon>
        <taxon>Hexapoda</taxon>
        <taxon>Insecta</taxon>
        <taxon>Pterygota</taxon>
        <taxon>Neoptera</taxon>
        <taxon>Endopterygota</taxon>
        <taxon>Coleoptera</taxon>
        <taxon>Polyphaga</taxon>
        <taxon>Cucujiformia</taxon>
        <taxon>Chrysomeloidea</taxon>
        <taxon>Cerambycidae</taxon>
        <taxon>Cerambycinae</taxon>
        <taxon>Callichromatini</taxon>
        <taxon>Aromia</taxon>
    </lineage>
</organism>
<keyword evidence="4" id="KW-0862">Zinc</keyword>
<dbReference type="EMBL" id="JAPWTK010000424">
    <property type="protein sequence ID" value="KAJ8940514.1"/>
    <property type="molecule type" value="Genomic_DNA"/>
</dbReference>
<evidence type="ECO:0000313" key="9">
    <source>
        <dbReference type="Proteomes" id="UP001162162"/>
    </source>
</evidence>
<dbReference type="AlphaFoldDB" id="A0AAV8XN97"/>
<evidence type="ECO:0000256" key="2">
    <source>
        <dbReference type="ARBA" id="ARBA00022737"/>
    </source>
</evidence>
<dbReference type="InterPro" id="IPR013087">
    <property type="entry name" value="Znf_C2H2_type"/>
</dbReference>
<dbReference type="PROSITE" id="PS50157">
    <property type="entry name" value="ZINC_FINGER_C2H2_2"/>
    <property type="match status" value="5"/>
</dbReference>
<comment type="caution">
    <text evidence="8">The sequence shown here is derived from an EMBL/GenBank/DDBJ whole genome shotgun (WGS) entry which is preliminary data.</text>
</comment>
<feature type="domain" description="C2H2-type" evidence="7">
    <location>
        <begin position="800"/>
        <end position="828"/>
    </location>
</feature>
<accession>A0AAV8XN97</accession>
<keyword evidence="2" id="KW-0677">Repeat</keyword>
<evidence type="ECO:0000256" key="4">
    <source>
        <dbReference type="ARBA" id="ARBA00022833"/>
    </source>
</evidence>
<evidence type="ECO:0000313" key="8">
    <source>
        <dbReference type="EMBL" id="KAJ8940514.1"/>
    </source>
</evidence>
<dbReference type="SUPFAM" id="SSF57667">
    <property type="entry name" value="beta-beta-alpha zinc fingers"/>
    <property type="match status" value="4"/>
</dbReference>
<dbReference type="Gene3D" id="3.30.160.60">
    <property type="entry name" value="Classic Zinc Finger"/>
    <property type="match status" value="5"/>
</dbReference>
<evidence type="ECO:0000256" key="6">
    <source>
        <dbReference type="SAM" id="MobiDB-lite"/>
    </source>
</evidence>
<feature type="region of interest" description="Disordered" evidence="6">
    <location>
        <begin position="150"/>
        <end position="443"/>
    </location>
</feature>
<dbReference type="PROSITE" id="PS00028">
    <property type="entry name" value="ZINC_FINGER_C2H2_1"/>
    <property type="match status" value="6"/>
</dbReference>
<feature type="domain" description="C2H2-type" evidence="7">
    <location>
        <begin position="933"/>
        <end position="960"/>
    </location>
</feature>
<dbReference type="InterPro" id="IPR036236">
    <property type="entry name" value="Znf_C2H2_sf"/>
</dbReference>
<dbReference type="SMART" id="SM00355">
    <property type="entry name" value="ZnF_C2H2"/>
    <property type="match status" value="12"/>
</dbReference>
<evidence type="ECO:0000259" key="7">
    <source>
        <dbReference type="PROSITE" id="PS50157"/>
    </source>
</evidence>
<dbReference type="PANTHER" id="PTHR24379">
    <property type="entry name" value="KRAB AND ZINC FINGER DOMAIN-CONTAINING"/>
    <property type="match status" value="1"/>
</dbReference>
<evidence type="ECO:0000256" key="1">
    <source>
        <dbReference type="ARBA" id="ARBA00022723"/>
    </source>
</evidence>
<keyword evidence="1" id="KW-0479">Metal-binding</keyword>
<proteinExistence type="predicted"/>
<keyword evidence="3 5" id="KW-0863">Zinc-finger</keyword>
<keyword evidence="9" id="KW-1185">Reference proteome</keyword>
<evidence type="ECO:0000256" key="3">
    <source>
        <dbReference type="ARBA" id="ARBA00022771"/>
    </source>
</evidence>
<dbReference type="GO" id="GO:0008270">
    <property type="term" value="F:zinc ion binding"/>
    <property type="evidence" value="ECO:0007669"/>
    <property type="project" value="UniProtKB-KW"/>
</dbReference>
<feature type="domain" description="C2H2-type" evidence="7">
    <location>
        <begin position="732"/>
        <end position="760"/>
    </location>
</feature>
<dbReference type="PANTHER" id="PTHR24379:SF121">
    <property type="entry name" value="C2H2-TYPE DOMAIN-CONTAINING PROTEIN"/>
    <property type="match status" value="1"/>
</dbReference>
<feature type="domain" description="C2H2-type" evidence="7">
    <location>
        <begin position="828"/>
        <end position="858"/>
    </location>
</feature>
<feature type="domain" description="C2H2-type" evidence="7">
    <location>
        <begin position="906"/>
        <end position="932"/>
    </location>
</feature>
<feature type="compositionally biased region" description="Basic and acidic residues" evidence="6">
    <location>
        <begin position="414"/>
        <end position="443"/>
    </location>
</feature>
<gene>
    <name evidence="8" type="ORF">NQ318_009607</name>
</gene>
<sequence length="984" mass="113486">MIGDYDDDTHFCLKCHITIIGLENYVSHRKAGCSKNLGESPKSPLPSQLLPPDESFGLKADDFFSSLELRSSSKKPSAQSTSGKNFSGILTRSKTTAVIQASSASSKESNEIQQSKSGKNVWIGGHQLKELGTGDNQSKLIKAVANLERRKEEPAKVTVYEESDEDSEDYDYDVEDSTDDDQDVPPRNYTGGKWKPSSPIQWSRNTETREWNIPPPTFTGGKWKPPPTHTKGKWKPSYNPQKDDDDAPPPTFTGSKWVSSKKHEYLDVPPPTHTKGKWKPKVQTDDDTPPPTHTKGKWKPKYYPDDDFPPPNHTKGKWKPKNDTDEDFPPPSHTKGKWKPRNDAEEEFPPPCHTKGKWKPRTCADDDFPPPSHTKGKWKPRTDVEDAFSPSHHIKGKWKPQKDIEVDYILPSTSRKETGDDKQINAKDKKHVDGKPMSAESKERLDNIQNKSRNEPIKDKWISPPQNKEIFKISDDNILRESSGSVQYWCNPCNRKLASKIVYERHLKSELHFKRTLRDREFDDTDDLNLLKDARRQKIKPPEPIFSGQEKHALTVAKKRDRRKIYLRCEVCQSKVNRYLIGNHLISHYHCRKGDITSPIARIMVLDNIHGIVLQSPFQCSICKFYCNTHEDFLKHWLSIDHVNKKMPGYFFCSFCKYRTGDTSLMYDHLVSSEHSEVVSVINRSVPIVIKKINPVHCPTCNKEFMLNMQLLNHCKKFNHDDSVVKTCKNEFVCDICDEGFLSSVSLQRHKQNVHKEKYYLCIPCNMKFSDVKEAKLHRRSERHRSLCLSKSKEGTVKKRKCEYCEETFPNFLLLKQHLKEKHPEHKMRCPHCGANFTITQELTVHLRSKSCKFEENPENSFRCEKCPFSSNSTSELIFHMALHNEPLVTYPADKEGSRAKPVYRYKCPMCEKFFPKPSLLGHIRLHTQERPYVCKICNAKFVRKNNLQFHVKNHGKKEVRVQPKAPGERSFLCSTCGASFRKK</sequence>
<protein>
    <recommendedName>
        <fullName evidence="7">C2H2-type domain-containing protein</fullName>
    </recommendedName>
</protein>
<feature type="compositionally biased region" description="Acidic residues" evidence="6">
    <location>
        <begin position="161"/>
        <end position="183"/>
    </location>
</feature>